<accession>A0A218ML83</accession>
<evidence type="ECO:0000313" key="1">
    <source>
        <dbReference type="EMBL" id="ASF00045.1"/>
    </source>
</evidence>
<dbReference type="EMBL" id="KY052811">
    <property type="protein sequence ID" value="ASF00045.1"/>
    <property type="molecule type" value="Genomic_DNA"/>
</dbReference>
<reference evidence="1" key="2">
    <citation type="journal article" date="2017" name="Nat. Commun.">
        <title>Single-virus genomics reveals hidden cosmopolitan and abundant viruses.</title>
        <authorList>
            <person name="Martinez-Hernandez F."/>
            <person name="Fornas O."/>
            <person name="Lluesma Gomez M."/>
            <person name="Bolduc B."/>
            <person name="de la Cruz Pena M.J."/>
            <person name="Martinez J.M."/>
            <person name="Anton J."/>
            <person name="Gasol J.M."/>
            <person name="Rosselli R."/>
            <person name="Rodriguez-Valera F."/>
            <person name="Sullivan M.B."/>
            <person name="Acinas S.G."/>
            <person name="Martinez-Garcia M."/>
        </authorList>
    </citation>
    <scope>NUCLEOTIDE SEQUENCE</scope>
</reference>
<sequence length="98" mass="10929">MAKKKTKIPTPHEIASSPTIIPSQDIDKIKKLQEDLTSIGAQFGQIKIAKMKLEDQEIVLKKQLDLLTKEENSIAKAFTDKYGRGSLDVETGEFTPTK</sequence>
<organism evidence="1">
    <name type="scientific">uncultured virus</name>
    <dbReference type="NCBI Taxonomy" id="340016"/>
    <lineage>
        <taxon>Viruses</taxon>
        <taxon>environmental samples</taxon>
    </lineage>
</organism>
<proteinExistence type="predicted"/>
<reference evidence="1" key="1">
    <citation type="submission" date="2016-10" db="EMBL/GenBank/DDBJ databases">
        <authorList>
            <person name="Varghese N."/>
        </authorList>
    </citation>
    <scope>NUCLEOTIDE SEQUENCE</scope>
</reference>
<name>A0A218ML83_9VIRU</name>
<protein>
    <submittedName>
        <fullName evidence="1">Uncharacterized protein</fullName>
    </submittedName>
</protein>